<dbReference type="Gene3D" id="2.60.40.2970">
    <property type="match status" value="1"/>
</dbReference>
<dbReference type="InterPro" id="IPR024079">
    <property type="entry name" value="MetalloPept_cat_dom_sf"/>
</dbReference>
<keyword evidence="3" id="KW-0645">Protease</keyword>
<keyword evidence="4" id="KW-0479">Metal-binding</keyword>
<comment type="cofactor">
    <cofactor evidence="1">
        <name>Zn(2+)</name>
        <dbReference type="ChEBI" id="CHEBI:29105"/>
    </cofactor>
</comment>
<keyword evidence="5" id="KW-0378">Hydrolase</keyword>
<dbReference type="SMART" id="SM01351">
    <property type="entry name" value="Aspzincin_M35"/>
    <property type="match status" value="1"/>
</dbReference>
<dbReference type="InterPro" id="IPR029463">
    <property type="entry name" value="Lys_MEP"/>
</dbReference>
<dbReference type="GO" id="GO:0006508">
    <property type="term" value="P:proteolysis"/>
    <property type="evidence" value="ECO:0007669"/>
    <property type="project" value="UniProtKB-KW"/>
</dbReference>
<evidence type="ECO:0000259" key="8">
    <source>
        <dbReference type="SMART" id="SM01351"/>
    </source>
</evidence>
<evidence type="ECO:0000256" key="7">
    <source>
        <dbReference type="ARBA" id="ARBA00023049"/>
    </source>
</evidence>
<dbReference type="Gene3D" id="3.40.390.10">
    <property type="entry name" value="Collagenase (Catalytic Domain)"/>
    <property type="match status" value="1"/>
</dbReference>
<dbReference type="EMBL" id="JZRB01000003">
    <property type="protein sequence ID" value="KJV37048.1"/>
    <property type="molecule type" value="Genomic_DNA"/>
</dbReference>
<evidence type="ECO:0000256" key="4">
    <source>
        <dbReference type="ARBA" id="ARBA00022723"/>
    </source>
</evidence>
<dbReference type="SUPFAM" id="SSF55486">
    <property type="entry name" value="Metalloproteases ('zincins'), catalytic domain"/>
    <property type="match status" value="1"/>
</dbReference>
<dbReference type="Pfam" id="PF14521">
    <property type="entry name" value="Aspzincin_M35"/>
    <property type="match status" value="1"/>
</dbReference>
<gene>
    <name evidence="9" type="ORF">VI08_02395</name>
</gene>
<evidence type="ECO:0000256" key="5">
    <source>
        <dbReference type="ARBA" id="ARBA00022801"/>
    </source>
</evidence>
<reference evidence="9 10" key="1">
    <citation type="submission" date="2015-03" db="EMBL/GenBank/DDBJ databases">
        <title>Draft genome sequence of Luteibacter yeojuensis strain SU11.</title>
        <authorList>
            <person name="Sulaiman J."/>
            <person name="Priya K."/>
            <person name="Chan K.-G."/>
        </authorList>
    </citation>
    <scope>NUCLEOTIDE SEQUENCE [LARGE SCALE GENOMIC DNA]</scope>
    <source>
        <strain evidence="9 10">SU11</strain>
    </source>
</reference>
<dbReference type="RefSeq" id="WP_045827921.1">
    <property type="nucleotide sequence ID" value="NZ_JZRB01000003.1"/>
</dbReference>
<dbReference type="AlphaFoldDB" id="A0A0F3L0R7"/>
<sequence>MKNFVGKALLIGLFVSSGSVDAKGHINAQLERDAERSSTALILSVSNDGDAPIAMLRQQIPMVLINGKNLPSNLFRIRSANDISGGEVPYSGLLSRIVNTQEADYVVLAPGEVVRVNYDPAYDYQLEPSRTYKINYFASGAVHPSDRLGRPRATVLPVGDQELIESNVVEFSTPADFVRPRAFHARFPNRPGFDNENGESEALFQALLAAENIMAIAMNQYEAGEPPLFFRPNTFSVNGGNYTWWFNAYQPEDEGYIRGTLKGLRRRIDRQSFGTNPVRSVEFVNGRGTPSCTASPGTAAVAHTGSVVGQNTYEILICPDVFFGFPQYPDGIVAASQGGMLLHEMSHFADLPSDANGWLFGTVDVAPISNYTREGAHGLAARSRADAMRNAANYEFYAENKPAH</sequence>
<keyword evidence="7" id="KW-0482">Metalloprotease</keyword>
<accession>A0A0F3L0R7</accession>
<comment type="caution">
    <text evidence="9">The sequence shown here is derived from an EMBL/GenBank/DDBJ whole genome shotgun (WGS) entry which is preliminary data.</text>
</comment>
<dbReference type="Proteomes" id="UP000033651">
    <property type="component" value="Unassembled WGS sequence"/>
</dbReference>
<evidence type="ECO:0000256" key="6">
    <source>
        <dbReference type="ARBA" id="ARBA00022833"/>
    </source>
</evidence>
<evidence type="ECO:0000256" key="3">
    <source>
        <dbReference type="ARBA" id="ARBA00022670"/>
    </source>
</evidence>
<protein>
    <recommendedName>
        <fullName evidence="8">Lysine-specific metallo-endopeptidase domain-containing protein</fullName>
    </recommendedName>
</protein>
<evidence type="ECO:0000313" key="10">
    <source>
        <dbReference type="Proteomes" id="UP000033651"/>
    </source>
</evidence>
<evidence type="ECO:0000256" key="2">
    <source>
        <dbReference type="ARBA" id="ARBA00010279"/>
    </source>
</evidence>
<name>A0A0F3L0R7_9GAMM</name>
<dbReference type="InterPro" id="IPR050414">
    <property type="entry name" value="Fungal_M35_metalloproteases"/>
</dbReference>
<dbReference type="GO" id="GO:0004222">
    <property type="term" value="F:metalloendopeptidase activity"/>
    <property type="evidence" value="ECO:0007669"/>
    <property type="project" value="InterPro"/>
</dbReference>
<dbReference type="PANTHER" id="PTHR37016:SF3">
    <property type="entry name" value="NEUTRAL PROTEASE 2-RELATED"/>
    <property type="match status" value="1"/>
</dbReference>
<comment type="similarity">
    <text evidence="2">Belongs to the peptidase M35 family.</text>
</comment>
<keyword evidence="6" id="KW-0862">Zinc</keyword>
<feature type="domain" description="Lysine-specific metallo-endopeptidase" evidence="8">
    <location>
        <begin position="233"/>
        <end position="399"/>
    </location>
</feature>
<organism evidence="9 10">
    <name type="scientific">Luteibacter yeojuensis</name>
    <dbReference type="NCBI Taxonomy" id="345309"/>
    <lineage>
        <taxon>Bacteria</taxon>
        <taxon>Pseudomonadati</taxon>
        <taxon>Pseudomonadota</taxon>
        <taxon>Gammaproteobacteria</taxon>
        <taxon>Lysobacterales</taxon>
        <taxon>Rhodanobacteraceae</taxon>
        <taxon>Luteibacter</taxon>
    </lineage>
</organism>
<dbReference type="PATRIC" id="fig|345309.4.peg.2339"/>
<keyword evidence="10" id="KW-1185">Reference proteome</keyword>
<evidence type="ECO:0000256" key="1">
    <source>
        <dbReference type="ARBA" id="ARBA00001947"/>
    </source>
</evidence>
<dbReference type="OrthoDB" id="7649992at2"/>
<dbReference type="GO" id="GO:0046872">
    <property type="term" value="F:metal ion binding"/>
    <property type="evidence" value="ECO:0007669"/>
    <property type="project" value="UniProtKB-KW"/>
</dbReference>
<dbReference type="PANTHER" id="PTHR37016">
    <property type="match status" value="1"/>
</dbReference>
<proteinExistence type="inferred from homology"/>
<evidence type="ECO:0000313" key="9">
    <source>
        <dbReference type="EMBL" id="KJV37048.1"/>
    </source>
</evidence>